<evidence type="ECO:0000313" key="3">
    <source>
        <dbReference type="Proteomes" id="UP000531659"/>
    </source>
</evidence>
<feature type="transmembrane region" description="Helical" evidence="1">
    <location>
        <begin position="27"/>
        <end position="45"/>
    </location>
</feature>
<reference evidence="2 3" key="1">
    <citation type="submission" date="2020-05" db="EMBL/GenBank/DDBJ databases">
        <title>Complete genome of Clostridium estertheticum subspecies estertheticum, isolated from Vacuum packed lamb meat from New Zealand imported to Switzerland.</title>
        <authorList>
            <person name="Wambui J."/>
            <person name="Stevens M.J.A."/>
            <person name="Stephan R."/>
        </authorList>
    </citation>
    <scope>NUCLEOTIDE SEQUENCE [LARGE SCALE GENOMIC DNA]</scope>
    <source>
        <strain evidence="2 3">CEST001</strain>
    </source>
</reference>
<gene>
    <name evidence="2" type="ORF">HLQ16_22115</name>
</gene>
<dbReference type="AlphaFoldDB" id="A0A7Y3T044"/>
<sequence length="200" mass="23270">MIYLVTNIIEFKFKEIIKWSVANQSTSISIVSALVAVISAFYAFLQARISKKSYNLQVAIYNEGQSKFEINDIKDSFMINKNGSNKIYYLFNIMVSNLSDKSTSIQKAELCITYDNNKTYKNILSNNEKLLFTEFKKIELPLNIDSHKSHIGWMIFSIPKEIYDAININTYHIELTDVNGLNYRKEEIFIRKKAVNYEVK</sequence>
<keyword evidence="1" id="KW-0812">Transmembrane</keyword>
<dbReference type="EMBL" id="JABEYB010000027">
    <property type="protein sequence ID" value="NNU78590.1"/>
    <property type="molecule type" value="Genomic_DNA"/>
</dbReference>
<name>A0A7Y3T044_9CLOT</name>
<keyword evidence="1" id="KW-1133">Transmembrane helix</keyword>
<proteinExistence type="predicted"/>
<accession>A0A7Y3T044</accession>
<comment type="caution">
    <text evidence="2">The sequence shown here is derived from an EMBL/GenBank/DDBJ whole genome shotgun (WGS) entry which is preliminary data.</text>
</comment>
<dbReference type="Proteomes" id="UP000531659">
    <property type="component" value="Unassembled WGS sequence"/>
</dbReference>
<keyword evidence="1" id="KW-0472">Membrane</keyword>
<protein>
    <recommendedName>
        <fullName evidence="4">DUF4352 domain-containing protein</fullName>
    </recommendedName>
</protein>
<evidence type="ECO:0000256" key="1">
    <source>
        <dbReference type="SAM" id="Phobius"/>
    </source>
</evidence>
<evidence type="ECO:0008006" key="4">
    <source>
        <dbReference type="Google" id="ProtNLM"/>
    </source>
</evidence>
<organism evidence="2 3">
    <name type="scientific">Clostridium estertheticum</name>
    <dbReference type="NCBI Taxonomy" id="238834"/>
    <lineage>
        <taxon>Bacteria</taxon>
        <taxon>Bacillati</taxon>
        <taxon>Bacillota</taxon>
        <taxon>Clostridia</taxon>
        <taxon>Eubacteriales</taxon>
        <taxon>Clostridiaceae</taxon>
        <taxon>Clostridium</taxon>
    </lineage>
</organism>
<evidence type="ECO:0000313" key="2">
    <source>
        <dbReference type="EMBL" id="NNU78590.1"/>
    </source>
</evidence>
<dbReference type="RefSeq" id="WP_171299136.1">
    <property type="nucleotide sequence ID" value="NZ_CP087101.1"/>
</dbReference>